<proteinExistence type="predicted"/>
<sequence length="179" mass="20604">MHGSIINLLKRFVQTQYDHSTWLRLVELSGLSSADFEMNEVYPDAHMYALVGQAALMTGIPAERLQEKFGEFLVPDLMLVYKRYVQPGWDTLAMIENTEEAMHGAVRRDAPGTRPPTLHVTRLTDKELEVRYESERRMGALAVGIIRGLAVYFDEADEIEVEPLTRENEEQVIIRVRRR</sequence>
<organism evidence="2 3">
    <name type="scientific">Hymenobacter chitinivorans DSM 11115</name>
    <dbReference type="NCBI Taxonomy" id="1121954"/>
    <lineage>
        <taxon>Bacteria</taxon>
        <taxon>Pseudomonadati</taxon>
        <taxon>Bacteroidota</taxon>
        <taxon>Cytophagia</taxon>
        <taxon>Cytophagales</taxon>
        <taxon>Hymenobacteraceae</taxon>
        <taxon>Hymenobacter</taxon>
    </lineage>
</organism>
<comment type="caution">
    <text evidence="2">The sequence shown here is derived from an EMBL/GenBank/DDBJ whole genome shotgun (WGS) entry which is preliminary data.</text>
</comment>
<dbReference type="Proteomes" id="UP000228535">
    <property type="component" value="Unassembled WGS sequence"/>
</dbReference>
<accession>A0A2M9BQ27</accession>
<dbReference type="Pfam" id="PF07700">
    <property type="entry name" value="HNOB"/>
    <property type="match status" value="1"/>
</dbReference>
<dbReference type="GO" id="GO:0020037">
    <property type="term" value="F:heme binding"/>
    <property type="evidence" value="ECO:0007669"/>
    <property type="project" value="InterPro"/>
</dbReference>
<reference evidence="2 3" key="1">
    <citation type="submission" date="2017-11" db="EMBL/GenBank/DDBJ databases">
        <title>Genomic Encyclopedia of Archaeal and Bacterial Type Strains, Phase II (KMG-II): From Individual Species to Whole Genera.</title>
        <authorList>
            <person name="Goeker M."/>
        </authorList>
    </citation>
    <scope>NUCLEOTIDE SEQUENCE [LARGE SCALE GENOMIC DNA]</scope>
    <source>
        <strain evidence="2 3">DSM 11115</strain>
    </source>
</reference>
<dbReference type="OrthoDB" id="7266652at2"/>
<dbReference type="AlphaFoldDB" id="A0A2M9BQ27"/>
<evidence type="ECO:0000313" key="2">
    <source>
        <dbReference type="EMBL" id="PJJ60055.1"/>
    </source>
</evidence>
<dbReference type="SUPFAM" id="SSF111126">
    <property type="entry name" value="Ligand-binding domain in the NO signalling and Golgi transport"/>
    <property type="match status" value="1"/>
</dbReference>
<dbReference type="InterPro" id="IPR024096">
    <property type="entry name" value="NO_sig/Golgi_transp_ligand-bd"/>
</dbReference>
<dbReference type="EMBL" id="PGFA01000001">
    <property type="protein sequence ID" value="PJJ60055.1"/>
    <property type="molecule type" value="Genomic_DNA"/>
</dbReference>
<dbReference type="Gene3D" id="3.90.1520.10">
    <property type="entry name" value="H-NOX domain"/>
    <property type="match status" value="1"/>
</dbReference>
<dbReference type="RefSeq" id="WP_157807347.1">
    <property type="nucleotide sequence ID" value="NZ_PGFA01000001.1"/>
</dbReference>
<name>A0A2M9BQ27_9BACT</name>
<dbReference type="InterPro" id="IPR011644">
    <property type="entry name" value="Heme_NO-bd"/>
</dbReference>
<feature type="domain" description="Heme NO-binding" evidence="1">
    <location>
        <begin position="3"/>
        <end position="160"/>
    </location>
</feature>
<evidence type="ECO:0000259" key="1">
    <source>
        <dbReference type="Pfam" id="PF07700"/>
    </source>
</evidence>
<evidence type="ECO:0000313" key="3">
    <source>
        <dbReference type="Proteomes" id="UP000228535"/>
    </source>
</evidence>
<dbReference type="InterPro" id="IPR038158">
    <property type="entry name" value="H-NOX_domain_sf"/>
</dbReference>
<dbReference type="PANTHER" id="PTHR45655">
    <property type="entry name" value="GUANYLATE CYCLASE SOLUBLE SUBUNIT BETA-2"/>
    <property type="match status" value="1"/>
</dbReference>
<gene>
    <name evidence="2" type="ORF">CLV45_1480</name>
</gene>
<protein>
    <submittedName>
        <fullName evidence="2">Heme-NO-binding protein</fullName>
    </submittedName>
</protein>
<keyword evidence="3" id="KW-1185">Reference proteome</keyword>
<dbReference type="PANTHER" id="PTHR45655:SF13">
    <property type="entry name" value="SOLUBLE GUANYLATE CYCLASE GCY-32-RELATED"/>
    <property type="match status" value="1"/>
</dbReference>